<gene>
    <name evidence="2" type="primary">orf405</name>
</gene>
<evidence type="ECO:0000259" key="1">
    <source>
        <dbReference type="PROSITE" id="PS50164"/>
    </source>
</evidence>
<dbReference type="RefSeq" id="YP_009184688.1">
    <property type="nucleotide sequence ID" value="NC_028580.1"/>
</dbReference>
<feature type="domain" description="GIY-YIG" evidence="1">
    <location>
        <begin position="7"/>
        <end position="105"/>
    </location>
</feature>
<proteinExistence type="predicted"/>
<keyword evidence="2" id="KW-0378">Hydrolase</keyword>
<keyword evidence="2" id="KW-0540">Nuclease</keyword>
<name>A0A0S2LN37_9CHLO</name>
<evidence type="ECO:0000313" key="2">
    <source>
        <dbReference type="EMBL" id="ALO62831.1"/>
    </source>
</evidence>
<dbReference type="GO" id="GO:0004519">
    <property type="term" value="F:endonuclease activity"/>
    <property type="evidence" value="ECO:0007669"/>
    <property type="project" value="UniProtKB-KW"/>
</dbReference>
<feature type="domain" description="GIY-YIG" evidence="1">
    <location>
        <begin position="119"/>
        <end position="214"/>
    </location>
</feature>
<protein>
    <submittedName>
        <fullName evidence="2">Putative GIY YIG homing endonuclease</fullName>
    </submittedName>
</protein>
<keyword evidence="2" id="KW-0150">Chloroplast</keyword>
<dbReference type="Gene3D" id="3.40.1440.10">
    <property type="entry name" value="GIY-YIG endonuclease"/>
    <property type="match status" value="2"/>
</dbReference>
<sequence>MKNQIPTGPGLYKIKCLVNQKYYCGEAENLLGRLGAHLYRLRNKNHDYSELQKDWEAYGPDAFIFEVVLHGPKYAKRADRCKIEAQLMYEQPDFCYNFSSTRKNVGTIINKFESHIVPFGFGLYKITCSANQKHYYGESDNLLYRLGTHFSALNKGKSEINEMQKDWSVYGSSAFIFEIISHGSKYEDKAYRIQVQYQLINQEPGLCYNSVGNIEKIYVAGTQILKRERATQKQLKASDIQFPVVINDISYVSLNQIEKDFALSRKTIKKRLLAQNKETNLVWTEKRALLPHRGSEQSNKIINPKIQIYGNAYASVIEASKALKLSRTTIYNKLNDLKNKDFVYLDNKPERKFYTFTIDGIFYSSIKEVVDHFKLNPATIYRRCQSDRPLFKNWICHKPDKLQNF</sequence>
<dbReference type="PROSITE" id="PS50164">
    <property type="entry name" value="GIY_YIG"/>
    <property type="match status" value="2"/>
</dbReference>
<dbReference type="SUPFAM" id="SSF82771">
    <property type="entry name" value="GIY-YIG endonuclease"/>
    <property type="match status" value="2"/>
</dbReference>
<organism evidence="2">
    <name type="scientific">Oogamochlamys gigantea</name>
    <dbReference type="NCBI Taxonomy" id="158507"/>
    <lineage>
        <taxon>Eukaryota</taxon>
        <taxon>Viridiplantae</taxon>
        <taxon>Chlorophyta</taxon>
        <taxon>core chlorophytes</taxon>
        <taxon>Chlorophyceae</taxon>
        <taxon>CS clade</taxon>
        <taxon>Chlamydomonadales</taxon>
        <taxon>Chlamydomonadaceae</taxon>
        <taxon>Oogamochlamys</taxon>
    </lineage>
</organism>
<keyword evidence="2" id="KW-0255">Endonuclease</keyword>
<dbReference type="Pfam" id="PF01541">
    <property type="entry name" value="GIY-YIG"/>
    <property type="match status" value="2"/>
</dbReference>
<keyword evidence="2" id="KW-0934">Plastid</keyword>
<reference evidence="2" key="1">
    <citation type="journal article" date="2015" name="BMC Evol. Biol.">
        <title>Chloroplast phylogenomic analysis of chlorophyte green algae identifies a novel lineage sister to the Sphaeropleales (Chlorophyceae).</title>
        <authorList>
            <person name="Lemieux C."/>
            <person name="Vincent A.T."/>
            <person name="Labarre A."/>
            <person name="Otis C."/>
            <person name="Turmel M."/>
        </authorList>
    </citation>
    <scope>NUCLEOTIDE SEQUENCE</scope>
</reference>
<dbReference type="InterPro" id="IPR000305">
    <property type="entry name" value="GIY-YIG_endonuc"/>
</dbReference>
<dbReference type="InterPro" id="IPR035901">
    <property type="entry name" value="GIY-YIG_endonuc_sf"/>
</dbReference>
<geneLocation type="chloroplast" evidence="2"/>
<dbReference type="GeneID" id="26378346"/>
<dbReference type="AlphaFoldDB" id="A0A0S2LN37"/>
<accession>A0A0S2LN37</accession>
<dbReference type="EMBL" id="KT625412">
    <property type="protein sequence ID" value="ALO62831.1"/>
    <property type="molecule type" value="Genomic_DNA"/>
</dbReference>